<dbReference type="AlphaFoldDB" id="A0A813PDZ7"/>
<gene>
    <name evidence="11" type="ORF">JXQ802_LOCUS888</name>
    <name evidence="12" type="ORF">PYM288_LOCUS2229</name>
</gene>
<evidence type="ECO:0000256" key="8">
    <source>
        <dbReference type="ARBA" id="ARBA00025343"/>
    </source>
</evidence>
<evidence type="ECO:0000256" key="4">
    <source>
        <dbReference type="ARBA" id="ARBA00022723"/>
    </source>
</evidence>
<dbReference type="Proteomes" id="UP000663870">
    <property type="component" value="Unassembled WGS sequence"/>
</dbReference>
<dbReference type="SUPFAM" id="SSF55811">
    <property type="entry name" value="Nudix"/>
    <property type="match status" value="1"/>
</dbReference>
<dbReference type="InterPro" id="IPR036915">
    <property type="entry name" value="Cyclin-like_sf"/>
</dbReference>
<name>A0A813PDZ7_9BILA</name>
<dbReference type="Proteomes" id="UP000663854">
    <property type="component" value="Unassembled WGS sequence"/>
</dbReference>
<evidence type="ECO:0000256" key="6">
    <source>
        <dbReference type="ARBA" id="ARBA00022842"/>
    </source>
</evidence>
<evidence type="ECO:0000313" key="12">
    <source>
        <dbReference type="EMBL" id="CAF0753649.1"/>
    </source>
</evidence>
<dbReference type="InterPro" id="IPR031658">
    <property type="entry name" value="Cyclin_C_2"/>
</dbReference>
<evidence type="ECO:0000313" key="14">
    <source>
        <dbReference type="Proteomes" id="UP000663870"/>
    </source>
</evidence>
<dbReference type="InterPro" id="IPR015797">
    <property type="entry name" value="NUDIX_hydrolase-like_dom_sf"/>
</dbReference>
<dbReference type="CDD" id="cd20525">
    <property type="entry name" value="CYCLIN_CCNH_rpt2"/>
    <property type="match status" value="1"/>
</dbReference>
<dbReference type="InterPro" id="IPR006671">
    <property type="entry name" value="Cyclin_N"/>
</dbReference>
<evidence type="ECO:0000256" key="9">
    <source>
        <dbReference type="ARBA" id="ARBA00026042"/>
    </source>
</evidence>
<keyword evidence="7" id="KW-0195">Cyclin</keyword>
<comment type="function">
    <text evidence="8">Regulates CDK7, the catalytic subunit of the CDK-activating kinase (CAK) enzymatic complex. CAK activates the cyclin-associated kinases CDK1, CDK2, CDK4 and CDK6 by threonine phosphorylation. CAK complexed to the core-TFIIH basal transcription factor activates RNA polymerase II by serine phosphorylation of the repetitive C-terminal domain (CTD) of its large subunit (POLR2A), allowing its escape from the promoter and elongation of the transcripts. Involved in cell cycle control and in RNA transcription by RNA polymerase II. Its expression and activity are constant throughout the cell cycle.</text>
</comment>
<dbReference type="Gene3D" id="1.10.472.10">
    <property type="entry name" value="Cyclin-like"/>
    <property type="match status" value="2"/>
</dbReference>
<dbReference type="Pfam" id="PF16899">
    <property type="entry name" value="Cyclin_C_2"/>
    <property type="match status" value="1"/>
</dbReference>
<evidence type="ECO:0000313" key="11">
    <source>
        <dbReference type="EMBL" id="CAF0736916.1"/>
    </source>
</evidence>
<dbReference type="GO" id="GO:0052751">
    <property type="term" value="F:GDP-mannose hydrolase activity"/>
    <property type="evidence" value="ECO:0007669"/>
    <property type="project" value="TreeGrafter"/>
</dbReference>
<evidence type="ECO:0000256" key="3">
    <source>
        <dbReference type="ARBA" id="ARBA00019496"/>
    </source>
</evidence>
<feature type="domain" description="Nudix hydrolase" evidence="10">
    <location>
        <begin position="117"/>
        <end position="271"/>
    </location>
</feature>
<sequence length="576" mass="66982">MSSAWIDLSNLKKPLKFNDFSVNFNTDLYNAKPLPSDIQKKLDERWNELLNDAKPGRILYNQSKFRLHSIETKTNDNDDSIQLILNLGLTDYKSFICTQQQSLPDDIRQHITEDHLSHPLGVGSLLITSDNYIVLIKRSSACIDLPNMYDIPGGHAEPRNLKTYSKENIIEEIISSTIAECVDETNVDRNSLLIDSFFFVIAVVRNQLQYGRPAIEFCLRTSMTSSELQQCYNLQTHMEAYETSEIKFWPIDKISDLLNSSQTLLSITPACHMYHLSTQYNKWLFTVEELKELRTKANNDYVQKKNSMNCLTVDEEAMVLRYYELQLKDFCDKFEPPMTKMAIAVCMQYFKRFYLNNSVMDYHPKDIYLICVYLTCKTEELRISITDFLSNIKNSTNIDQTADILLSYELLLIEKLNFQLVIHTAYRPFEGLIIDLKTHYLRDNVNDADRLRLTGYEFLDKTLLTDVYFLFPPSQIALTALLFASVKAAVHIDEYILKHIYGSLESAQMQKIKETIRLIANVVSTPAKFKKSEVKQIVEKLDKCYNMDNDPRSDEYKKKRLEQFQTLTDYEARNLP</sequence>
<dbReference type="PANTHER" id="PTHR31835">
    <property type="entry name" value="URIDINE DIPHOSPHATE GLUCOSE PYROPHOSPHATASE"/>
    <property type="match status" value="1"/>
</dbReference>
<dbReference type="InterPro" id="IPR027081">
    <property type="entry name" value="CyclinH/Ccl1"/>
</dbReference>
<evidence type="ECO:0000256" key="1">
    <source>
        <dbReference type="ARBA" id="ARBA00001946"/>
    </source>
</evidence>
<comment type="caution">
    <text evidence="12">The sequence shown here is derived from an EMBL/GenBank/DDBJ whole genome shotgun (WGS) entry which is preliminary data.</text>
</comment>
<dbReference type="PANTHER" id="PTHR31835:SF1">
    <property type="entry name" value="URIDINE DIPHOSPHATE GLUCOSE PYROPHOSPHATASE NUDT22"/>
    <property type="match status" value="1"/>
</dbReference>
<keyword evidence="4" id="KW-0479">Metal-binding</keyword>
<evidence type="ECO:0000256" key="7">
    <source>
        <dbReference type="ARBA" id="ARBA00023127"/>
    </source>
</evidence>
<dbReference type="CDD" id="cd20524">
    <property type="entry name" value="CYCLIN_CCNH_rpt1"/>
    <property type="match status" value="1"/>
</dbReference>
<comment type="cofactor">
    <cofactor evidence="1">
        <name>Mg(2+)</name>
        <dbReference type="ChEBI" id="CHEBI:18420"/>
    </cofactor>
</comment>
<comment type="similarity">
    <text evidence="2">Belongs to the cyclin family. Cyclin C subfamily.</text>
</comment>
<dbReference type="GO" id="GO:0006351">
    <property type="term" value="P:DNA-templated transcription"/>
    <property type="evidence" value="ECO:0007669"/>
    <property type="project" value="InterPro"/>
</dbReference>
<keyword evidence="6" id="KW-0460">Magnesium</keyword>
<dbReference type="InterPro" id="IPR055295">
    <property type="entry name" value="NUDT22/NUDT9-like"/>
</dbReference>
<dbReference type="PROSITE" id="PS51462">
    <property type="entry name" value="NUDIX"/>
    <property type="match status" value="1"/>
</dbReference>
<dbReference type="NCBIfam" id="TIGR00569">
    <property type="entry name" value="ccl1"/>
    <property type="match status" value="1"/>
</dbReference>
<evidence type="ECO:0000256" key="5">
    <source>
        <dbReference type="ARBA" id="ARBA00022801"/>
    </source>
</evidence>
<dbReference type="InterPro" id="IPR000086">
    <property type="entry name" value="NUDIX_hydrolase_dom"/>
</dbReference>
<dbReference type="GO" id="GO:0046872">
    <property type="term" value="F:metal ion binding"/>
    <property type="evidence" value="ECO:0007669"/>
    <property type="project" value="UniProtKB-KW"/>
</dbReference>
<dbReference type="GO" id="GO:0070985">
    <property type="term" value="C:transcription factor TFIIK complex"/>
    <property type="evidence" value="ECO:0007669"/>
    <property type="project" value="InterPro"/>
</dbReference>
<evidence type="ECO:0000313" key="13">
    <source>
        <dbReference type="Proteomes" id="UP000663854"/>
    </source>
</evidence>
<dbReference type="Gene3D" id="3.90.79.10">
    <property type="entry name" value="Nucleoside Triphosphate Pyrophosphohydrolase"/>
    <property type="match status" value="1"/>
</dbReference>
<protein>
    <recommendedName>
        <fullName evidence="3">Cyclin-H</fullName>
    </recommendedName>
</protein>
<reference evidence="12" key="1">
    <citation type="submission" date="2021-02" db="EMBL/GenBank/DDBJ databases">
        <authorList>
            <person name="Nowell W R."/>
        </authorList>
    </citation>
    <scope>NUCLEOTIDE SEQUENCE</scope>
</reference>
<dbReference type="SUPFAM" id="SSF47954">
    <property type="entry name" value="Cyclin-like"/>
    <property type="match status" value="2"/>
</dbReference>
<keyword evidence="14" id="KW-1185">Reference proteome</keyword>
<dbReference type="EMBL" id="CAJNOH010000014">
    <property type="protein sequence ID" value="CAF0753649.1"/>
    <property type="molecule type" value="Genomic_DNA"/>
</dbReference>
<evidence type="ECO:0000256" key="2">
    <source>
        <dbReference type="ARBA" id="ARBA00008638"/>
    </source>
</evidence>
<comment type="subunit">
    <text evidence="9">Associates primarily with CDK7 and MAT1 to form the CAK complex. CAK can further associate with the core-TFIIH to form the TFIIH basal transcription factor.</text>
</comment>
<accession>A0A813PDZ7</accession>
<evidence type="ECO:0000259" key="10">
    <source>
        <dbReference type="PROSITE" id="PS51462"/>
    </source>
</evidence>
<proteinExistence type="inferred from homology"/>
<dbReference type="Pfam" id="PF00134">
    <property type="entry name" value="Cyclin_N"/>
    <property type="match status" value="1"/>
</dbReference>
<organism evidence="12 13">
    <name type="scientific">Rotaria sordida</name>
    <dbReference type="NCBI Taxonomy" id="392033"/>
    <lineage>
        <taxon>Eukaryota</taxon>
        <taxon>Metazoa</taxon>
        <taxon>Spiralia</taxon>
        <taxon>Gnathifera</taxon>
        <taxon>Rotifera</taxon>
        <taxon>Eurotatoria</taxon>
        <taxon>Bdelloidea</taxon>
        <taxon>Philodinida</taxon>
        <taxon>Philodinidae</taxon>
        <taxon>Rotaria</taxon>
    </lineage>
</organism>
<keyword evidence="5" id="KW-0378">Hydrolase</keyword>
<dbReference type="EMBL" id="CAJNOL010000009">
    <property type="protein sequence ID" value="CAF0736916.1"/>
    <property type="molecule type" value="Genomic_DNA"/>
</dbReference>
<dbReference type="GO" id="GO:0016538">
    <property type="term" value="F:cyclin-dependent protein serine/threonine kinase regulator activity"/>
    <property type="evidence" value="ECO:0007669"/>
    <property type="project" value="InterPro"/>
</dbReference>